<keyword evidence="2" id="KW-1185">Reference proteome</keyword>
<sequence length="205" mass="23236">MKKLIVCTFLLGLWACLSDTEKYALFDRNKFADHILTVPIDKVPTLDKFNQTYWAKNSLKVHTVILIPYDFANQRFGNAATPTVIPLSALSWSASLHRTSLELYPDAQGKVYNQHKELLSNTAIKKMFQAHLLNRGKNPKLAESPQKAWVDIFMLPQQPLHSIAPLLGVLAEAYTETLASTPNLAPGMIKHLLYLRKRIQIKKNN</sequence>
<organism evidence="1 2">
    <name type="scientific">Microscilla marina ATCC 23134</name>
    <dbReference type="NCBI Taxonomy" id="313606"/>
    <lineage>
        <taxon>Bacteria</taxon>
        <taxon>Pseudomonadati</taxon>
        <taxon>Bacteroidota</taxon>
        <taxon>Cytophagia</taxon>
        <taxon>Cytophagales</taxon>
        <taxon>Microscillaceae</taxon>
        <taxon>Microscilla</taxon>
    </lineage>
</organism>
<dbReference type="AlphaFoldDB" id="A1ZUG4"/>
<gene>
    <name evidence="1" type="ORF">M23134_07132</name>
</gene>
<protein>
    <submittedName>
        <fullName evidence="1">Lipoprotein, putative</fullName>
    </submittedName>
</protein>
<accession>A1ZUG4</accession>
<evidence type="ECO:0000313" key="2">
    <source>
        <dbReference type="Proteomes" id="UP000004095"/>
    </source>
</evidence>
<comment type="caution">
    <text evidence="1">The sequence shown here is derived from an EMBL/GenBank/DDBJ whole genome shotgun (WGS) entry which is preliminary data.</text>
</comment>
<dbReference type="EMBL" id="AAWS01000040">
    <property type="protein sequence ID" value="EAY25983.1"/>
    <property type="molecule type" value="Genomic_DNA"/>
</dbReference>
<dbReference type="Proteomes" id="UP000004095">
    <property type="component" value="Unassembled WGS sequence"/>
</dbReference>
<name>A1ZUG4_MICM2</name>
<dbReference type="RefSeq" id="WP_002701774.1">
    <property type="nucleotide sequence ID" value="NZ_AAWS01000040.1"/>
</dbReference>
<keyword evidence="1" id="KW-0449">Lipoprotein</keyword>
<reference evidence="1 2" key="1">
    <citation type="submission" date="2007-01" db="EMBL/GenBank/DDBJ databases">
        <authorList>
            <person name="Haygood M."/>
            <person name="Podell S."/>
            <person name="Anderson C."/>
            <person name="Hopkinson B."/>
            <person name="Roe K."/>
            <person name="Barbeau K."/>
            <person name="Gaasterland T."/>
            <person name="Ferriera S."/>
            <person name="Johnson J."/>
            <person name="Kravitz S."/>
            <person name="Beeson K."/>
            <person name="Sutton G."/>
            <person name="Rogers Y.-H."/>
            <person name="Friedman R."/>
            <person name="Frazier M."/>
            <person name="Venter J.C."/>
        </authorList>
    </citation>
    <scope>NUCLEOTIDE SEQUENCE [LARGE SCALE GENOMIC DNA]</scope>
    <source>
        <strain evidence="1 2">ATCC 23134</strain>
    </source>
</reference>
<evidence type="ECO:0000313" key="1">
    <source>
        <dbReference type="EMBL" id="EAY25983.1"/>
    </source>
</evidence>
<proteinExistence type="predicted"/>